<proteinExistence type="predicted"/>
<dbReference type="InterPro" id="IPR007712">
    <property type="entry name" value="RelE/ParE_toxin"/>
</dbReference>
<evidence type="ECO:0000313" key="2">
    <source>
        <dbReference type="EMBL" id="TMM62511.1"/>
    </source>
</evidence>
<keyword evidence="1" id="KW-1277">Toxin-antitoxin system</keyword>
<gene>
    <name evidence="2" type="ORF">FEF10_20690</name>
</gene>
<dbReference type="InterPro" id="IPR035093">
    <property type="entry name" value="RelE/ParE_toxin_dom_sf"/>
</dbReference>
<accession>A0ABY2VE24</accession>
<dbReference type="Proteomes" id="UP000310095">
    <property type="component" value="Unassembled WGS sequence"/>
</dbReference>
<dbReference type="RefSeq" id="WP_011062971.1">
    <property type="nucleotide sequence ID" value="NZ_CP022097.2"/>
</dbReference>
<keyword evidence="3" id="KW-1185">Reference proteome</keyword>
<reference evidence="2 3" key="1">
    <citation type="submission" date="2019-05" db="EMBL/GenBank/DDBJ databases">
        <title>Identification and Biocontrol Activity Analysis of Biocontrol Strain PF-1 Based on Genome-wide Data.</title>
        <authorList>
            <person name="Qi J."/>
        </authorList>
    </citation>
    <scope>NUCLEOTIDE SEQUENCE [LARGE SCALE GENOMIC DNA]</scope>
    <source>
        <strain evidence="2 3">PF-1</strain>
    </source>
</reference>
<dbReference type="Gene3D" id="3.30.2310.20">
    <property type="entry name" value="RelE-like"/>
    <property type="match status" value="1"/>
</dbReference>
<sequence>MSQLQVHISKQARTDVIDILRYTEVRFGEGACRRYQSLLQNTFRSIGEESERLGSVTREEISPGLRSMHLFFSRLDNIEGRGVRPRHIVFYRSTEDQIVEVVRVLHDAMELTRQLGYLQKS</sequence>
<comment type="caution">
    <text evidence="2">The sequence shown here is derived from an EMBL/GenBank/DDBJ whole genome shotgun (WGS) entry which is preliminary data.</text>
</comment>
<evidence type="ECO:0000313" key="3">
    <source>
        <dbReference type="Proteomes" id="UP000310095"/>
    </source>
</evidence>
<dbReference type="Pfam" id="PF05016">
    <property type="entry name" value="ParE_toxin"/>
    <property type="match status" value="1"/>
</dbReference>
<dbReference type="EMBL" id="VAVY01000003">
    <property type="protein sequence ID" value="TMM62511.1"/>
    <property type="molecule type" value="Genomic_DNA"/>
</dbReference>
<organism evidence="2 3">
    <name type="scientific">Pseudomonas protegens</name>
    <dbReference type="NCBI Taxonomy" id="380021"/>
    <lineage>
        <taxon>Bacteria</taxon>
        <taxon>Pseudomonadati</taxon>
        <taxon>Pseudomonadota</taxon>
        <taxon>Gammaproteobacteria</taxon>
        <taxon>Pseudomonadales</taxon>
        <taxon>Pseudomonadaceae</taxon>
        <taxon>Pseudomonas</taxon>
    </lineage>
</organism>
<evidence type="ECO:0000256" key="1">
    <source>
        <dbReference type="ARBA" id="ARBA00022649"/>
    </source>
</evidence>
<protein>
    <submittedName>
        <fullName evidence="2">Type II toxin-antitoxin system RelE/ParE family toxin</fullName>
    </submittedName>
</protein>
<name>A0ABY2VE24_9PSED</name>